<dbReference type="VEuPathDB" id="FungiDB:RhiirA1_452980"/>
<dbReference type="VEuPathDB" id="FungiDB:FUN_001634"/>
<dbReference type="GO" id="GO:0061462">
    <property type="term" value="P:protein localization to lysosome"/>
    <property type="evidence" value="ECO:0007669"/>
    <property type="project" value="TreeGrafter"/>
</dbReference>
<evidence type="ECO:0008006" key="5">
    <source>
        <dbReference type="Google" id="ProtNLM"/>
    </source>
</evidence>
<evidence type="ECO:0000259" key="2">
    <source>
        <dbReference type="Pfam" id="PF17245"/>
    </source>
</evidence>
<evidence type="ECO:0000313" key="3">
    <source>
        <dbReference type="EMBL" id="PKK68852.1"/>
    </source>
</evidence>
<proteinExistence type="predicted"/>
<evidence type="ECO:0000259" key="1">
    <source>
        <dbReference type="Pfam" id="PF17244"/>
    </source>
</evidence>
<feature type="domain" description="Cell division control protein 24 OB" evidence="1">
    <location>
        <begin position="367"/>
        <end position="477"/>
    </location>
</feature>
<dbReference type="Gene3D" id="1.10.3450.30">
    <property type="match status" value="1"/>
</dbReference>
<protein>
    <recommendedName>
        <fullName evidence="5">Cell division control protein 24 OB domain-containing protein</fullName>
    </recommendedName>
</protein>
<organism evidence="3 4">
    <name type="scientific">Rhizophagus irregularis</name>
    <dbReference type="NCBI Taxonomy" id="588596"/>
    <lineage>
        <taxon>Eukaryota</taxon>
        <taxon>Fungi</taxon>
        <taxon>Fungi incertae sedis</taxon>
        <taxon>Mucoromycota</taxon>
        <taxon>Glomeromycotina</taxon>
        <taxon>Glomeromycetes</taxon>
        <taxon>Glomerales</taxon>
        <taxon>Glomeraceae</taxon>
        <taxon>Rhizophagus</taxon>
    </lineage>
</organism>
<evidence type="ECO:0000313" key="4">
    <source>
        <dbReference type="Proteomes" id="UP000233469"/>
    </source>
</evidence>
<dbReference type="InterPro" id="IPR038060">
    <property type="entry name" value="C12orf66-like_central_sf"/>
</dbReference>
<dbReference type="SUPFAM" id="SSF158548">
    <property type="entry name" value="FLJ32549 domain-like"/>
    <property type="match status" value="1"/>
</dbReference>
<name>A0A2N1N4M0_9GLOM</name>
<reference evidence="3 4" key="1">
    <citation type="submission" date="2016-04" db="EMBL/GenBank/DDBJ databases">
        <title>Genome analyses suggest a sexual origin of heterokaryosis in a supposedly ancient asexual fungus.</title>
        <authorList>
            <person name="Ropars J."/>
            <person name="Sedzielewska K."/>
            <person name="Noel J."/>
            <person name="Charron P."/>
            <person name="Farinelli L."/>
            <person name="Marton T."/>
            <person name="Kruger M."/>
            <person name="Pelin A."/>
            <person name="Brachmann A."/>
            <person name="Corradi N."/>
        </authorList>
    </citation>
    <scope>NUCLEOTIDE SEQUENCE [LARGE SCALE GENOMIC DNA]</scope>
    <source>
        <strain evidence="3 4">C2</strain>
    </source>
</reference>
<dbReference type="PANTHER" id="PTHR31581:SF1">
    <property type="entry name" value="KICSTOR SUBUNIT 2"/>
    <property type="match status" value="1"/>
</dbReference>
<dbReference type="EMBL" id="LLXL01000794">
    <property type="protein sequence ID" value="PKK68852.1"/>
    <property type="molecule type" value="Genomic_DNA"/>
</dbReference>
<comment type="caution">
    <text evidence="3">The sequence shown here is derived from an EMBL/GenBank/DDBJ whole genome shotgun (WGS) entry which is preliminary data.</text>
</comment>
<dbReference type="InterPro" id="IPR035200">
    <property type="entry name" value="Cdc24_OB2"/>
</dbReference>
<dbReference type="VEuPathDB" id="FungiDB:RhiirFUN_026310"/>
<gene>
    <name evidence="3" type="ORF">RhiirC2_781737</name>
</gene>
<dbReference type="GO" id="GO:0042149">
    <property type="term" value="P:cellular response to glucose starvation"/>
    <property type="evidence" value="ECO:0007669"/>
    <property type="project" value="TreeGrafter"/>
</dbReference>
<sequence>MFEQLVDDYRCMISNNVLELFKKRQANLSLQEDNKENIIPKAKMGDMKENANEDPETDPLSWGWLSARMAEIYVYCPQGQNELLSLSELETRWKAESADERIGIAKNFCLMDSLCFPNNTEVRSYELIVVKSRRSQKLGTIYILFYYAKSKTVDMILDQRFIKYEHLFKEKVNRRVRFNRSGLSRRNSRLILQTENLIIILTSADESFIEREFPSSISEFSITDFYKGRVYNFWTRVVHIENEEPANYPGFYKQIRINLRDMSSSMTATLILFDLQMNMIDLFKMGDFLGIHMPYIEERSPGDLVFMYTDCTTLFCLPLSELIKDPNVKKFKNDPKSKLNFQDKSYLVDYKFHADRFYINNMPLQGINVTLFGRIDSISENDLLFKCKQEYNGCSIDMYVIKISDKTGGTNVTLWGSIGRTTSQYYIGQYIVLEGLRTFKDMNGLTEVVGDVSYGTLIYNVSLATGWLATNTLRRHLHVPLKNIIKLSNSALYVDHFITHVSIAGWNIKNDSKSIIIWHLQDNTGEILAEAVGSVSEDILRSTGHYHQKLTKPLIRSILGNSQSTILKGKWLWCCLSFLLIKEYFQALGCFDFGTATKCFNKIPKSNVQLGSILQTLTKCEQSYTSLDYLKTKLFRRKEDYLYALYTEALNLVKNLYKLSSSTITFNNGNNGEQLDVDDLCKTLQDFIEIRQSQIVIYRSIPTHFSNINDEKIVNDIEPVRSKAEEHRLNEKLGPLGIGVESELKILKYLFMARKAIVTYNFKNSAIFLYTAKSNLSSWREVCSKQVYPEKKSSNRSEEPTSAFSFAISNFFSSEKQSKQVKRGNDSPNNIQWLEKLLSNLTSRMTLYFMHVLLERETIFGGDIRSLWRKVDTDYHGMIRNYQNKSGAFSISLLYEVSNDIPFYPQGYVGSGVQYNKPTGINSFPWIYCSPKEKPENHLPNVISIMQDKDPNRETPFSRTTPHYFHDITVGNSYYFIRIDEFVSLVIIFEKQEKQPKQPDNNVLEFIMDLASKLSGKEVLESLNN</sequence>
<dbReference type="PANTHER" id="PTHR31581">
    <property type="entry name" value="KICSTOR COMPLEX PROTEIN C12ORF66"/>
    <property type="match status" value="1"/>
</dbReference>
<dbReference type="GO" id="GO:1904262">
    <property type="term" value="P:negative regulation of TORC1 signaling"/>
    <property type="evidence" value="ECO:0007669"/>
    <property type="project" value="TreeGrafter"/>
</dbReference>
<reference evidence="3 4" key="2">
    <citation type="submission" date="2017-10" db="EMBL/GenBank/DDBJ databases">
        <title>Extensive intraspecific genome diversity in a model arbuscular mycorrhizal fungus.</title>
        <authorList>
            <person name="Chen E.C.H."/>
            <person name="Morin E."/>
            <person name="Baudet D."/>
            <person name="Noel J."/>
            <person name="Ndikumana S."/>
            <person name="Charron P."/>
            <person name="St-Onge C."/>
            <person name="Giorgi J."/>
            <person name="Grigoriev I.V."/>
            <person name="Roux C."/>
            <person name="Martin F.M."/>
            <person name="Corradi N."/>
        </authorList>
    </citation>
    <scope>NUCLEOTIDE SEQUENCE [LARGE SCALE GENOMIC DNA]</scope>
    <source>
        <strain evidence="3 4">C2</strain>
    </source>
</reference>
<dbReference type="Pfam" id="PF09404">
    <property type="entry name" value="C12orf66_like"/>
    <property type="match status" value="1"/>
</dbReference>
<dbReference type="GO" id="GO:0034198">
    <property type="term" value="P:cellular response to amino acid starvation"/>
    <property type="evidence" value="ECO:0007669"/>
    <property type="project" value="TreeGrafter"/>
</dbReference>
<dbReference type="InterPro" id="IPR035203">
    <property type="entry name" value="Cdc24_OB3"/>
</dbReference>
<dbReference type="Pfam" id="PF17244">
    <property type="entry name" value="CDC24_OB3"/>
    <property type="match status" value="1"/>
</dbReference>
<feature type="domain" description="Cell division control protein 24 OB" evidence="2">
    <location>
        <begin position="148"/>
        <end position="263"/>
    </location>
</feature>
<dbReference type="VEuPathDB" id="FungiDB:RhiirFUN_026308"/>
<dbReference type="Pfam" id="PF17245">
    <property type="entry name" value="CDC24_OB2"/>
    <property type="match status" value="1"/>
</dbReference>
<dbReference type="SUPFAM" id="SSF160651">
    <property type="entry name" value="FLJ32549 C-terminal domain-like"/>
    <property type="match status" value="1"/>
</dbReference>
<dbReference type="InterPro" id="IPR018544">
    <property type="entry name" value="KICS_2"/>
</dbReference>
<dbReference type="Proteomes" id="UP000233469">
    <property type="component" value="Unassembled WGS sequence"/>
</dbReference>
<dbReference type="AlphaFoldDB" id="A0A2N1N4M0"/>
<accession>A0A2N1N4M0</accession>